<feature type="compositionally biased region" description="Basic and acidic residues" evidence="1">
    <location>
        <begin position="67"/>
        <end position="86"/>
    </location>
</feature>
<proteinExistence type="predicted"/>
<dbReference type="Proteomes" id="UP000682877">
    <property type="component" value="Chromosome 6"/>
</dbReference>
<evidence type="ECO:0000313" key="2">
    <source>
        <dbReference type="EMBL" id="CAE6121285.1"/>
    </source>
</evidence>
<dbReference type="EMBL" id="LR999456">
    <property type="protein sequence ID" value="CAE6121285.1"/>
    <property type="molecule type" value="Genomic_DNA"/>
</dbReference>
<evidence type="ECO:0000313" key="3">
    <source>
        <dbReference type="Proteomes" id="UP000682877"/>
    </source>
</evidence>
<evidence type="ECO:0000256" key="1">
    <source>
        <dbReference type="SAM" id="MobiDB-lite"/>
    </source>
</evidence>
<gene>
    <name evidence="2" type="ORF">AARE701A_LOCUS16158</name>
</gene>
<sequence length="157" mass="17685">MASSGQQQDRRRPRNSSSGPPARVIDLSLRRSDTLSQLDPHLLMASESPDVVVVAPVVVNGGAESSNGKDEQLESELSKKLEIAEDGKEDNDEDEGSKAETSTKKKKKKNKSKTWQIDKNLDVQKDLVWIDQEQQRHYNVNILWYDLYELSFCATVP</sequence>
<dbReference type="AlphaFoldDB" id="A0A8S2AK78"/>
<accession>A0A8S2AK78</accession>
<organism evidence="2 3">
    <name type="scientific">Arabidopsis arenosa</name>
    <name type="common">Sand rock-cress</name>
    <name type="synonym">Cardaminopsis arenosa</name>
    <dbReference type="NCBI Taxonomy" id="38785"/>
    <lineage>
        <taxon>Eukaryota</taxon>
        <taxon>Viridiplantae</taxon>
        <taxon>Streptophyta</taxon>
        <taxon>Embryophyta</taxon>
        <taxon>Tracheophyta</taxon>
        <taxon>Spermatophyta</taxon>
        <taxon>Magnoliopsida</taxon>
        <taxon>eudicotyledons</taxon>
        <taxon>Gunneridae</taxon>
        <taxon>Pentapetalae</taxon>
        <taxon>rosids</taxon>
        <taxon>malvids</taxon>
        <taxon>Brassicales</taxon>
        <taxon>Brassicaceae</taxon>
        <taxon>Camelineae</taxon>
        <taxon>Arabidopsis</taxon>
    </lineage>
</organism>
<keyword evidence="3" id="KW-1185">Reference proteome</keyword>
<feature type="region of interest" description="Disordered" evidence="1">
    <location>
        <begin position="61"/>
        <end position="115"/>
    </location>
</feature>
<name>A0A8S2AK78_ARAAE</name>
<reference evidence="2" key="1">
    <citation type="submission" date="2021-01" db="EMBL/GenBank/DDBJ databases">
        <authorList>
            <person name="Bezrukov I."/>
        </authorList>
    </citation>
    <scope>NUCLEOTIDE SEQUENCE</scope>
</reference>
<protein>
    <submittedName>
        <fullName evidence="2">Uncharacterized protein</fullName>
    </submittedName>
</protein>
<feature type="region of interest" description="Disordered" evidence="1">
    <location>
        <begin position="1"/>
        <end position="31"/>
    </location>
</feature>